<evidence type="ECO:0000259" key="2">
    <source>
        <dbReference type="PROSITE" id="PS51766"/>
    </source>
</evidence>
<organism evidence="3 4">
    <name type="scientific">Ruminococcus flavefaciens</name>
    <dbReference type="NCBI Taxonomy" id="1265"/>
    <lineage>
        <taxon>Bacteria</taxon>
        <taxon>Bacillati</taxon>
        <taxon>Bacillota</taxon>
        <taxon>Clostridia</taxon>
        <taxon>Eubacteriales</taxon>
        <taxon>Oscillospiraceae</taxon>
        <taxon>Ruminococcus</taxon>
    </lineage>
</organism>
<dbReference type="AlphaFoldDB" id="A0A1H6K901"/>
<evidence type="ECO:0000313" key="4">
    <source>
        <dbReference type="Proteomes" id="UP000183190"/>
    </source>
</evidence>
<dbReference type="SUPFAM" id="SSF63446">
    <property type="entry name" value="Type I dockerin domain"/>
    <property type="match status" value="1"/>
</dbReference>
<reference evidence="3 4" key="1">
    <citation type="submission" date="2016-10" db="EMBL/GenBank/DDBJ databases">
        <authorList>
            <person name="de Groot N.N."/>
        </authorList>
    </citation>
    <scope>NUCLEOTIDE SEQUENCE [LARGE SCALE GENOMIC DNA]</scope>
    <source>
        <strain evidence="3 4">YAD2003</strain>
    </source>
</reference>
<gene>
    <name evidence="3" type="ORF">SAMN02910265_02074</name>
</gene>
<dbReference type="EMBL" id="FNWV01000007">
    <property type="protein sequence ID" value="SEH67945.1"/>
    <property type="molecule type" value="Genomic_DNA"/>
</dbReference>
<feature type="domain" description="Dockerin" evidence="2">
    <location>
        <begin position="29"/>
        <end position="102"/>
    </location>
</feature>
<keyword evidence="1" id="KW-0732">Signal</keyword>
<sequence length="389" mass="42774">MKKTKLLAGALSGIMAAAMAASAMTASADALKLGDPTGDGIIDSIDASYILSLYADLSVNGEEITDEILEICDVDKDGKVNSLDASLILSYYANQSIADTEVSLEAFIEEICNKAVSWWDENAKDLVYDPTFSLSWYDTFSEDIPWGKWDPDSNTWSESGLWDNEALWGPWQLWYTNPSALIDGELSDTEITDAPGSASSSPWIWGSSYNPWGSLWSFSDENGQAVTTEETTSDDGYAGSMDSRYCLWIDIAENKDYVFNDDFIEVCFKLKDNIPKKDYPVRFITDFSTVNGNSLVPDKVMQGNIRVGGSIEAQDVSSETGFVAYGDNVSANPGEEVRYRINLKNNPGMAAMLVWVYYDSNAMEVEKITPSGEFAELADTVVTGEKPKN</sequence>
<dbReference type="InterPro" id="IPR002105">
    <property type="entry name" value="Dockerin_1_rpt"/>
</dbReference>
<evidence type="ECO:0000313" key="3">
    <source>
        <dbReference type="EMBL" id="SEH67945.1"/>
    </source>
</evidence>
<dbReference type="GO" id="GO:0004553">
    <property type="term" value="F:hydrolase activity, hydrolyzing O-glycosyl compounds"/>
    <property type="evidence" value="ECO:0007669"/>
    <property type="project" value="InterPro"/>
</dbReference>
<feature type="chain" id="PRO_5038947280" description="Dockerin domain-containing protein" evidence="1">
    <location>
        <begin position="21"/>
        <end position="389"/>
    </location>
</feature>
<evidence type="ECO:0000256" key="1">
    <source>
        <dbReference type="SAM" id="SignalP"/>
    </source>
</evidence>
<dbReference type="GO" id="GO:0000272">
    <property type="term" value="P:polysaccharide catabolic process"/>
    <property type="evidence" value="ECO:0007669"/>
    <property type="project" value="InterPro"/>
</dbReference>
<name>A0A1H6K901_RUMFL</name>
<dbReference type="OrthoDB" id="9819750at2"/>
<dbReference type="Gene3D" id="1.10.1330.10">
    <property type="entry name" value="Dockerin domain"/>
    <property type="match status" value="2"/>
</dbReference>
<dbReference type="SUPFAM" id="SSF49384">
    <property type="entry name" value="Carbohydrate-binding domain"/>
    <property type="match status" value="1"/>
</dbReference>
<protein>
    <recommendedName>
        <fullName evidence="2">Dockerin domain-containing protein</fullName>
    </recommendedName>
</protein>
<dbReference type="InterPro" id="IPR016134">
    <property type="entry name" value="Dockerin_dom"/>
</dbReference>
<dbReference type="Proteomes" id="UP000183190">
    <property type="component" value="Unassembled WGS sequence"/>
</dbReference>
<dbReference type="InterPro" id="IPR036439">
    <property type="entry name" value="Dockerin_dom_sf"/>
</dbReference>
<dbReference type="Gene3D" id="2.60.40.680">
    <property type="match status" value="1"/>
</dbReference>
<dbReference type="GO" id="GO:0030246">
    <property type="term" value="F:carbohydrate binding"/>
    <property type="evidence" value="ECO:0007669"/>
    <property type="project" value="InterPro"/>
</dbReference>
<proteinExistence type="predicted"/>
<dbReference type="InterPro" id="IPR008965">
    <property type="entry name" value="CBM2/CBM3_carb-bd_dom_sf"/>
</dbReference>
<dbReference type="PROSITE" id="PS51766">
    <property type="entry name" value="DOCKERIN"/>
    <property type="match status" value="1"/>
</dbReference>
<dbReference type="Pfam" id="PF00404">
    <property type="entry name" value="Dockerin_1"/>
    <property type="match status" value="1"/>
</dbReference>
<feature type="signal peptide" evidence="1">
    <location>
        <begin position="1"/>
        <end position="20"/>
    </location>
</feature>
<accession>A0A1H6K901</accession>
<dbReference type="RefSeq" id="WP_074717098.1">
    <property type="nucleotide sequence ID" value="NZ_FNWV01000007.1"/>
</dbReference>